<dbReference type="EMBL" id="PKQE01000001">
    <property type="protein sequence ID" value="PLC43686.1"/>
    <property type="molecule type" value="Genomic_DNA"/>
</dbReference>
<evidence type="ECO:0000256" key="3">
    <source>
        <dbReference type="ARBA" id="ARBA00022692"/>
    </source>
</evidence>
<dbReference type="GO" id="GO:0005886">
    <property type="term" value="C:plasma membrane"/>
    <property type="evidence" value="ECO:0007669"/>
    <property type="project" value="UniProtKB-SubCell"/>
</dbReference>
<dbReference type="SMART" id="SM00304">
    <property type="entry name" value="HAMP"/>
    <property type="match status" value="1"/>
</dbReference>
<organism evidence="12 13">
    <name type="scientific">Ralstonia pickettii</name>
    <name type="common">Burkholderia pickettii</name>
    <dbReference type="NCBI Taxonomy" id="329"/>
    <lineage>
        <taxon>Bacteria</taxon>
        <taxon>Pseudomonadati</taxon>
        <taxon>Pseudomonadota</taxon>
        <taxon>Betaproteobacteria</taxon>
        <taxon>Burkholderiales</taxon>
        <taxon>Burkholderiaceae</taxon>
        <taxon>Ralstonia</taxon>
    </lineage>
</organism>
<evidence type="ECO:0000256" key="5">
    <source>
        <dbReference type="ARBA" id="ARBA00023136"/>
    </source>
</evidence>
<comment type="subcellular location">
    <subcellularLocation>
        <location evidence="1">Cell membrane</location>
        <topology evidence="1">Multi-pass membrane protein</topology>
    </subcellularLocation>
</comment>
<feature type="domain" description="HAMP" evidence="11">
    <location>
        <begin position="290"/>
        <end position="347"/>
    </location>
</feature>
<evidence type="ECO:0000256" key="9">
    <source>
        <dbReference type="SAM" id="SignalP"/>
    </source>
</evidence>
<evidence type="ECO:0000313" key="13">
    <source>
        <dbReference type="Proteomes" id="UP000234456"/>
    </source>
</evidence>
<dbReference type="OrthoDB" id="2489132at2"/>
<dbReference type="PANTHER" id="PTHR43531">
    <property type="entry name" value="PROTEIN ICFG"/>
    <property type="match status" value="1"/>
</dbReference>
<evidence type="ECO:0000259" key="11">
    <source>
        <dbReference type="PROSITE" id="PS50885"/>
    </source>
</evidence>
<dbReference type="Pfam" id="PF02743">
    <property type="entry name" value="dCache_1"/>
    <property type="match status" value="1"/>
</dbReference>
<dbReference type="CDD" id="cd12913">
    <property type="entry name" value="PDC1_MCP_like"/>
    <property type="match status" value="1"/>
</dbReference>
<dbReference type="AlphaFoldDB" id="A0A2N4TVF9"/>
<keyword evidence="7" id="KW-0807">Transducer</keyword>
<dbReference type="Proteomes" id="UP000234456">
    <property type="component" value="Unassembled WGS sequence"/>
</dbReference>
<protein>
    <submittedName>
        <fullName evidence="12">Chemotaxis protein</fullName>
    </submittedName>
</protein>
<keyword evidence="4 8" id="KW-1133">Transmembrane helix</keyword>
<dbReference type="SUPFAM" id="SSF58104">
    <property type="entry name" value="Methyl-accepting chemotaxis protein (MCP) signaling domain"/>
    <property type="match status" value="1"/>
</dbReference>
<dbReference type="RefSeq" id="WP_102064290.1">
    <property type="nucleotide sequence ID" value="NZ_PKQE01000001.1"/>
</dbReference>
<accession>A0A2N4TVF9</accession>
<evidence type="ECO:0000259" key="10">
    <source>
        <dbReference type="PROSITE" id="PS50111"/>
    </source>
</evidence>
<keyword evidence="5 8" id="KW-0472">Membrane</keyword>
<keyword evidence="3 8" id="KW-0812">Transmembrane</keyword>
<dbReference type="Pfam" id="PF00672">
    <property type="entry name" value="HAMP"/>
    <property type="match status" value="1"/>
</dbReference>
<dbReference type="InterPro" id="IPR051310">
    <property type="entry name" value="MCP_chemotaxis"/>
</dbReference>
<evidence type="ECO:0000256" key="2">
    <source>
        <dbReference type="ARBA" id="ARBA00022475"/>
    </source>
</evidence>
<evidence type="ECO:0000256" key="7">
    <source>
        <dbReference type="PROSITE-ProRule" id="PRU00284"/>
    </source>
</evidence>
<evidence type="ECO:0000256" key="6">
    <source>
        <dbReference type="ARBA" id="ARBA00029447"/>
    </source>
</evidence>
<dbReference type="PANTHER" id="PTHR43531:SF16">
    <property type="entry name" value="METHYL-ACCEPTING CHEMOTAXIS PROTEIN II"/>
    <property type="match status" value="1"/>
</dbReference>
<dbReference type="Pfam" id="PF00015">
    <property type="entry name" value="MCPsignal"/>
    <property type="match status" value="1"/>
</dbReference>
<proteinExistence type="inferred from homology"/>
<dbReference type="GO" id="GO:0006935">
    <property type="term" value="P:chemotaxis"/>
    <property type="evidence" value="ECO:0007669"/>
    <property type="project" value="InterPro"/>
</dbReference>
<sequence>MLSSIRARVVCACVSLVAFSVVSTTVANYTTAKANDEAAIAHDLTTYADDHAKAIGDWIAAKTLMVSSLQDAALTTNPDPMLKQIAVAGGFFDVGVGYPDRTAKFTDWPNIPASYDPTSRPWYKGAAQAGKSVAIPYVSTSGQLLVALAVPVIRDGILKAVLVGDVALDSVVESVKSIHPTPASFGVLVDQSGRVIAHPDPKLRFKPVSDIAPDLAKVTTTSGSTGKVPLQLTVDGKAKLVRAQAVAGTDWHVVVSLDKSEATAGIRSLLTASLISLVIIVGIATVVCFAITTTVFRRLAEVCHAMAAIGSGTGDLTQRLPEGGKDEVANIARSFNQFVAKLQTVILGIRGTSELVRAAANEIAAASYDLSCRTESAAANLQQTAASMDEISGTVVQSGAAAREADDRSATATQIALQGGEAMSNVVGTMTTIEEASDRIGTIIGVIDGIAFQTNILALNAAVEAARAGEQGRGFAVVAQEVRSLAHRSAQAAREIKQLVESTVASVAAGAAQVRQAGATMSEIVTNVAHVQSIVSDIARSASGQMAGIQEVNRAVAQLDGMVQQNAALVEESAAAASALQGQAAALVSAIGQFKVD</sequence>
<evidence type="ECO:0000256" key="4">
    <source>
        <dbReference type="ARBA" id="ARBA00022989"/>
    </source>
</evidence>
<dbReference type="PRINTS" id="PR00260">
    <property type="entry name" value="CHEMTRNSDUCR"/>
</dbReference>
<dbReference type="PROSITE" id="PS50885">
    <property type="entry name" value="HAMP"/>
    <property type="match status" value="1"/>
</dbReference>
<dbReference type="GO" id="GO:0007165">
    <property type="term" value="P:signal transduction"/>
    <property type="evidence" value="ECO:0007669"/>
    <property type="project" value="UniProtKB-KW"/>
</dbReference>
<dbReference type="CDD" id="cd12912">
    <property type="entry name" value="PDC2_MCP_like"/>
    <property type="match status" value="1"/>
</dbReference>
<dbReference type="InterPro" id="IPR004089">
    <property type="entry name" value="MCPsignal_dom"/>
</dbReference>
<feature type="chain" id="PRO_5014606803" evidence="9">
    <location>
        <begin position="28"/>
        <end position="597"/>
    </location>
</feature>
<feature type="transmembrane region" description="Helical" evidence="8">
    <location>
        <begin position="269"/>
        <end position="291"/>
    </location>
</feature>
<feature type="domain" description="Methyl-accepting transducer" evidence="10">
    <location>
        <begin position="352"/>
        <end position="581"/>
    </location>
</feature>
<comment type="caution">
    <text evidence="12">The sequence shown here is derived from an EMBL/GenBank/DDBJ whole genome shotgun (WGS) entry which is preliminary data.</text>
</comment>
<reference evidence="12 13" key="1">
    <citation type="submission" date="2017-12" db="EMBL/GenBank/DDBJ databases">
        <title>Draft genome sequence of Ralstonia pickettii 52.</title>
        <authorList>
            <person name="Zheng B."/>
        </authorList>
    </citation>
    <scope>NUCLEOTIDE SEQUENCE [LARGE SCALE GENOMIC DNA]</scope>
    <source>
        <strain evidence="12 13">52</strain>
    </source>
</reference>
<dbReference type="Gene3D" id="1.10.287.950">
    <property type="entry name" value="Methyl-accepting chemotaxis protein"/>
    <property type="match status" value="1"/>
</dbReference>
<evidence type="ECO:0000256" key="8">
    <source>
        <dbReference type="SAM" id="Phobius"/>
    </source>
</evidence>
<dbReference type="CDD" id="cd06225">
    <property type="entry name" value="HAMP"/>
    <property type="match status" value="1"/>
</dbReference>
<dbReference type="InterPro" id="IPR003660">
    <property type="entry name" value="HAMP_dom"/>
</dbReference>
<dbReference type="InterPro" id="IPR033479">
    <property type="entry name" value="dCache_1"/>
</dbReference>
<dbReference type="FunFam" id="1.10.287.950:FF:000001">
    <property type="entry name" value="Methyl-accepting chemotaxis sensory transducer"/>
    <property type="match status" value="1"/>
</dbReference>
<keyword evidence="2" id="KW-1003">Cell membrane</keyword>
<comment type="similarity">
    <text evidence="6">Belongs to the methyl-accepting chemotaxis (MCP) protein family.</text>
</comment>
<dbReference type="CDD" id="cd11386">
    <property type="entry name" value="MCP_signal"/>
    <property type="match status" value="1"/>
</dbReference>
<dbReference type="GO" id="GO:0004888">
    <property type="term" value="F:transmembrane signaling receptor activity"/>
    <property type="evidence" value="ECO:0007669"/>
    <property type="project" value="InterPro"/>
</dbReference>
<dbReference type="Gene3D" id="3.30.450.20">
    <property type="entry name" value="PAS domain"/>
    <property type="match status" value="2"/>
</dbReference>
<evidence type="ECO:0000313" key="12">
    <source>
        <dbReference type="EMBL" id="PLC43686.1"/>
    </source>
</evidence>
<dbReference type="PROSITE" id="PS50111">
    <property type="entry name" value="CHEMOTAXIS_TRANSDUC_2"/>
    <property type="match status" value="1"/>
</dbReference>
<dbReference type="SMART" id="SM00283">
    <property type="entry name" value="MA"/>
    <property type="match status" value="1"/>
</dbReference>
<gene>
    <name evidence="12" type="ORF">C0Q88_02960</name>
</gene>
<dbReference type="InterPro" id="IPR004090">
    <property type="entry name" value="Chemotax_Me-accpt_rcpt"/>
</dbReference>
<evidence type="ECO:0000256" key="1">
    <source>
        <dbReference type="ARBA" id="ARBA00004651"/>
    </source>
</evidence>
<keyword evidence="9" id="KW-0732">Signal</keyword>
<feature type="signal peptide" evidence="9">
    <location>
        <begin position="1"/>
        <end position="27"/>
    </location>
</feature>
<name>A0A2N4TVF9_RALPI</name>